<evidence type="ECO:0000313" key="3">
    <source>
        <dbReference type="Proteomes" id="UP001642464"/>
    </source>
</evidence>
<accession>A0ABP0JYR7</accession>
<feature type="domain" description="Cyclic nucleotide-binding" evidence="1">
    <location>
        <begin position="348"/>
        <end position="405"/>
    </location>
</feature>
<proteinExistence type="predicted"/>
<protein>
    <submittedName>
        <fullName evidence="2">Methyltransferase Mb3374</fullName>
    </submittedName>
</protein>
<dbReference type="InterPro" id="IPR018490">
    <property type="entry name" value="cNMP-bd_dom_sf"/>
</dbReference>
<name>A0ABP0JYR7_9DINO</name>
<keyword evidence="2" id="KW-0808">Transferase</keyword>
<dbReference type="GO" id="GO:0008168">
    <property type="term" value="F:methyltransferase activity"/>
    <property type="evidence" value="ECO:0007669"/>
    <property type="project" value="UniProtKB-KW"/>
</dbReference>
<keyword evidence="3" id="KW-1185">Reference proteome</keyword>
<comment type="caution">
    <text evidence="2">The sequence shown here is derived from an EMBL/GenBank/DDBJ whole genome shotgun (WGS) entry which is preliminary data.</text>
</comment>
<dbReference type="EMBL" id="CAXAMM010009180">
    <property type="protein sequence ID" value="CAK9019650.1"/>
    <property type="molecule type" value="Genomic_DNA"/>
</dbReference>
<dbReference type="SUPFAM" id="SSF51206">
    <property type="entry name" value="cAMP-binding domain-like"/>
    <property type="match status" value="2"/>
</dbReference>
<dbReference type="PROSITE" id="PS50042">
    <property type="entry name" value="CNMP_BINDING_3"/>
    <property type="match status" value="2"/>
</dbReference>
<dbReference type="InterPro" id="IPR014710">
    <property type="entry name" value="RmlC-like_jellyroll"/>
</dbReference>
<evidence type="ECO:0000313" key="2">
    <source>
        <dbReference type="EMBL" id="CAK9019650.1"/>
    </source>
</evidence>
<dbReference type="Pfam" id="PF00027">
    <property type="entry name" value="cNMP_binding"/>
    <property type="match status" value="2"/>
</dbReference>
<dbReference type="PANTHER" id="PTHR23011">
    <property type="entry name" value="CYCLIC NUCLEOTIDE-BINDING DOMAIN CONTAINING PROTEIN"/>
    <property type="match status" value="1"/>
</dbReference>
<keyword evidence="2" id="KW-0489">Methyltransferase</keyword>
<dbReference type="CDD" id="cd00038">
    <property type="entry name" value="CAP_ED"/>
    <property type="match status" value="2"/>
</dbReference>
<dbReference type="SMART" id="SM00100">
    <property type="entry name" value="cNMP"/>
    <property type="match status" value="2"/>
</dbReference>
<gene>
    <name evidence="2" type="ORF">SCF082_LOCUS14607</name>
</gene>
<sequence>MAIPRVGSTADAYATYYHCRLTEVTSRHLSQSFPRLTSAQASLRRGGKEELPAPITRRLSEEKTQEFSKKKFLHSFSTVQENSVNHWQGNDDSGNMLASKLKGRLINKLGKARAALGHHLPDIHKNPFEIEESTSSDAFTAERMVNVLKDSRFFRDLDAAVLETLPQHAKFLNVPNGGVLFRQGDPAKGCYIIVSGKVGFYAGSTSGTPRQPATEPNEQIPEAARRMKTFEGFSTFSKVSDYGQCVKKSGTGEVFGELALMDGGSAPRKATARCLDESELLFVSGEGFEEVKRYVKELEQQKREFLVSCLPGMKEAKKAGGHSSANCFHQERHAQGTLLLKQGTAEEQTIYVIVSGTVELVRTKRGDAKDILATLETGDMFGSFGSSFKMPFSARVTSRNCEVLSARERDIKILPAKVVGQIMAQLSADTAERLRRSCVFRGMGWQKQLTLNRRSDTDAAADLLELNSRDLRMHLSAHLWQAK</sequence>
<dbReference type="InterPro" id="IPR000595">
    <property type="entry name" value="cNMP-bd_dom"/>
</dbReference>
<organism evidence="2 3">
    <name type="scientific">Durusdinium trenchii</name>
    <dbReference type="NCBI Taxonomy" id="1381693"/>
    <lineage>
        <taxon>Eukaryota</taxon>
        <taxon>Sar</taxon>
        <taxon>Alveolata</taxon>
        <taxon>Dinophyceae</taxon>
        <taxon>Suessiales</taxon>
        <taxon>Symbiodiniaceae</taxon>
        <taxon>Durusdinium</taxon>
    </lineage>
</organism>
<evidence type="ECO:0000259" key="1">
    <source>
        <dbReference type="PROSITE" id="PS50042"/>
    </source>
</evidence>
<dbReference type="PANTHER" id="PTHR23011:SF28">
    <property type="entry name" value="CYCLIC NUCLEOTIDE-BINDING DOMAIN CONTAINING PROTEIN"/>
    <property type="match status" value="1"/>
</dbReference>
<dbReference type="GO" id="GO:0032259">
    <property type="term" value="P:methylation"/>
    <property type="evidence" value="ECO:0007669"/>
    <property type="project" value="UniProtKB-KW"/>
</dbReference>
<dbReference type="Proteomes" id="UP001642464">
    <property type="component" value="Unassembled WGS sequence"/>
</dbReference>
<dbReference type="Gene3D" id="2.60.120.10">
    <property type="entry name" value="Jelly Rolls"/>
    <property type="match status" value="2"/>
</dbReference>
<reference evidence="2 3" key="1">
    <citation type="submission" date="2024-02" db="EMBL/GenBank/DDBJ databases">
        <authorList>
            <person name="Chen Y."/>
            <person name="Shah S."/>
            <person name="Dougan E. K."/>
            <person name="Thang M."/>
            <person name="Chan C."/>
        </authorList>
    </citation>
    <scope>NUCLEOTIDE SEQUENCE [LARGE SCALE GENOMIC DNA]</scope>
</reference>
<feature type="domain" description="Cyclic nucleotide-binding" evidence="1">
    <location>
        <begin position="153"/>
        <end position="291"/>
    </location>
</feature>